<organism evidence="1 2">
    <name type="scientific">Gossypium stocksii</name>
    <dbReference type="NCBI Taxonomy" id="47602"/>
    <lineage>
        <taxon>Eukaryota</taxon>
        <taxon>Viridiplantae</taxon>
        <taxon>Streptophyta</taxon>
        <taxon>Embryophyta</taxon>
        <taxon>Tracheophyta</taxon>
        <taxon>Spermatophyta</taxon>
        <taxon>Magnoliopsida</taxon>
        <taxon>eudicotyledons</taxon>
        <taxon>Gunneridae</taxon>
        <taxon>Pentapetalae</taxon>
        <taxon>rosids</taxon>
        <taxon>malvids</taxon>
        <taxon>Malvales</taxon>
        <taxon>Malvaceae</taxon>
        <taxon>Malvoideae</taxon>
        <taxon>Gossypium</taxon>
    </lineage>
</organism>
<name>A0A9D3URD2_9ROSI</name>
<accession>A0A9D3URD2</accession>
<dbReference type="Proteomes" id="UP000828251">
    <property type="component" value="Unassembled WGS sequence"/>
</dbReference>
<proteinExistence type="predicted"/>
<keyword evidence="2" id="KW-1185">Reference proteome</keyword>
<protein>
    <submittedName>
        <fullName evidence="1">Uncharacterized protein</fullName>
    </submittedName>
</protein>
<evidence type="ECO:0000313" key="2">
    <source>
        <dbReference type="Proteomes" id="UP000828251"/>
    </source>
</evidence>
<comment type="caution">
    <text evidence="1">The sequence shown here is derived from an EMBL/GenBank/DDBJ whole genome shotgun (WGS) entry which is preliminary data.</text>
</comment>
<sequence length="63" mass="6964">MEEGVSNPIDIVANIGVGVEVEVTTDIELESFLVERLNKSIDFLALVGEMLTKENDEFIVILI</sequence>
<evidence type="ECO:0000313" key="1">
    <source>
        <dbReference type="EMBL" id="KAH1055963.1"/>
    </source>
</evidence>
<dbReference type="EMBL" id="JAIQCV010000010">
    <property type="protein sequence ID" value="KAH1055963.1"/>
    <property type="molecule type" value="Genomic_DNA"/>
</dbReference>
<reference evidence="1 2" key="1">
    <citation type="journal article" date="2021" name="Plant Biotechnol. J.">
        <title>Multi-omics assisted identification of the key and species-specific regulatory components of drought-tolerant mechanisms in Gossypium stocksii.</title>
        <authorList>
            <person name="Yu D."/>
            <person name="Ke L."/>
            <person name="Zhang D."/>
            <person name="Wu Y."/>
            <person name="Sun Y."/>
            <person name="Mei J."/>
            <person name="Sun J."/>
            <person name="Sun Y."/>
        </authorList>
    </citation>
    <scope>NUCLEOTIDE SEQUENCE [LARGE SCALE GENOMIC DNA]</scope>
    <source>
        <strain evidence="2">cv. E1</strain>
        <tissue evidence="1">Leaf</tissue>
    </source>
</reference>
<dbReference type="AlphaFoldDB" id="A0A9D3URD2"/>
<gene>
    <name evidence="1" type="ORF">J1N35_034028</name>
</gene>